<comment type="caution">
    <text evidence="1">The sequence shown here is derived from an EMBL/GenBank/DDBJ whole genome shotgun (WGS) entry which is preliminary data.</text>
</comment>
<name>A0ABV2PXX8_9GAMM</name>
<reference evidence="1 2" key="1">
    <citation type="submission" date="2024-06" db="EMBL/GenBank/DDBJ databases">
        <title>Sorghum-associated microbial communities from plants grown in Nebraska, USA.</title>
        <authorList>
            <person name="Schachtman D."/>
        </authorList>
    </citation>
    <scope>NUCLEOTIDE SEQUENCE [LARGE SCALE GENOMIC DNA]</scope>
    <source>
        <strain evidence="1 2">1757</strain>
    </source>
</reference>
<organism evidence="1 2">
    <name type="scientific">Rhodanobacter soli</name>
    <dbReference type="NCBI Taxonomy" id="590609"/>
    <lineage>
        <taxon>Bacteria</taxon>
        <taxon>Pseudomonadati</taxon>
        <taxon>Pseudomonadota</taxon>
        <taxon>Gammaproteobacteria</taxon>
        <taxon>Lysobacterales</taxon>
        <taxon>Rhodanobacteraceae</taxon>
        <taxon>Rhodanobacter</taxon>
    </lineage>
</organism>
<dbReference type="EMBL" id="JBEPSD010000002">
    <property type="protein sequence ID" value="MET4569894.1"/>
    <property type="molecule type" value="Genomic_DNA"/>
</dbReference>
<accession>A0ABV2PXX8</accession>
<keyword evidence="2" id="KW-1185">Reference proteome</keyword>
<protein>
    <submittedName>
        <fullName evidence="1">Uncharacterized protein</fullName>
    </submittedName>
</protein>
<proteinExistence type="predicted"/>
<evidence type="ECO:0000313" key="2">
    <source>
        <dbReference type="Proteomes" id="UP001549251"/>
    </source>
</evidence>
<gene>
    <name evidence="1" type="ORF">ABIE04_002255</name>
</gene>
<sequence length="30" mass="3053">MRVAAMRLLLAAVAAILALLLLAGYAAPKS</sequence>
<evidence type="ECO:0000313" key="1">
    <source>
        <dbReference type="EMBL" id="MET4569894.1"/>
    </source>
</evidence>
<dbReference type="Proteomes" id="UP001549251">
    <property type="component" value="Unassembled WGS sequence"/>
</dbReference>